<dbReference type="PANTHER" id="PTHR47619:SF1">
    <property type="entry name" value="EXODEOXYRIBONUCLEASE WALJ"/>
    <property type="match status" value="1"/>
</dbReference>
<name>A0A5E6M4Z2_9BACT</name>
<dbReference type="InterPro" id="IPR036866">
    <property type="entry name" value="RibonucZ/Hydroxyglut_hydro"/>
</dbReference>
<dbReference type="OrthoDB" id="9781189at2"/>
<evidence type="ECO:0000313" key="2">
    <source>
        <dbReference type="EMBL" id="VVM04642.1"/>
    </source>
</evidence>
<dbReference type="SUPFAM" id="SSF56281">
    <property type="entry name" value="Metallo-hydrolase/oxidoreductase"/>
    <property type="match status" value="1"/>
</dbReference>
<dbReference type="PANTHER" id="PTHR47619">
    <property type="entry name" value="METALLO-HYDROLASE YYCJ-RELATED"/>
    <property type="match status" value="1"/>
</dbReference>
<dbReference type="Pfam" id="PF12706">
    <property type="entry name" value="Lactamase_B_2"/>
    <property type="match status" value="1"/>
</dbReference>
<dbReference type="InterPro" id="IPR052533">
    <property type="entry name" value="WalJ/YycJ-like"/>
</dbReference>
<gene>
    <name evidence="2" type="primary">yycJ</name>
    <name evidence="2" type="ORF">MAMT_00210</name>
</gene>
<dbReference type="Gene3D" id="3.60.15.10">
    <property type="entry name" value="Ribonuclease Z/Hydroxyacylglutathione hydrolase-like"/>
    <property type="match status" value="1"/>
</dbReference>
<dbReference type="InterPro" id="IPR001279">
    <property type="entry name" value="Metallo-B-lactamas"/>
</dbReference>
<feature type="domain" description="Metallo-beta-lactamase" evidence="1">
    <location>
        <begin position="12"/>
        <end position="214"/>
    </location>
</feature>
<sequence length="258" mass="28858">MFRLTILASGSSGNAALLETGRRRWLVDAGLSARRLEERLQAIGVEPSSLSGVFLTHEHADHSRGLHVLLRRHSLPLYCNELTWLALAEESKIDWRRLETATRLELDEMEIESFSVPHDAADPVGFLFHHAAGTVGVLTDLGYATRLVLEKMSRCRALLLEANHDPQLLQADSRRPWSVKQRILSRHGHLSNQSAAEITAEMARRGLQKIVLGHLSADCNRPALVEEAIRNRLDDADLPSLSIHVWTESAPTPPLCWE</sequence>
<dbReference type="EC" id="3.-.-.-" evidence="2"/>
<organism evidence="2 3">
    <name type="scientific">Methylacidimicrobium tartarophylax</name>
    <dbReference type="NCBI Taxonomy" id="1041768"/>
    <lineage>
        <taxon>Bacteria</taxon>
        <taxon>Pseudomonadati</taxon>
        <taxon>Verrucomicrobiota</taxon>
        <taxon>Methylacidimicrobium</taxon>
    </lineage>
</organism>
<protein>
    <submittedName>
        <fullName evidence="2">Metallo-hydrolase YycJ</fullName>
        <ecNumber evidence="2">3.-.-.-</ecNumber>
    </submittedName>
</protein>
<dbReference type="AlphaFoldDB" id="A0A5E6M4Z2"/>
<keyword evidence="3" id="KW-1185">Reference proteome</keyword>
<dbReference type="GO" id="GO:0016787">
    <property type="term" value="F:hydrolase activity"/>
    <property type="evidence" value="ECO:0007669"/>
    <property type="project" value="UniProtKB-KW"/>
</dbReference>
<reference evidence="2 3" key="1">
    <citation type="submission" date="2019-09" db="EMBL/GenBank/DDBJ databases">
        <authorList>
            <person name="Cremers G."/>
        </authorList>
    </citation>
    <scope>NUCLEOTIDE SEQUENCE [LARGE SCALE GENOMIC DNA]</scope>
    <source>
        <strain evidence="2">4A</strain>
    </source>
</reference>
<evidence type="ECO:0000259" key="1">
    <source>
        <dbReference type="SMART" id="SM00849"/>
    </source>
</evidence>
<proteinExistence type="predicted"/>
<dbReference type="SMART" id="SM00849">
    <property type="entry name" value="Lactamase_B"/>
    <property type="match status" value="1"/>
</dbReference>
<accession>A0A5E6M4Z2</accession>
<dbReference type="RefSeq" id="WP_142659088.1">
    <property type="nucleotide sequence ID" value="NZ_CABFVA020000007.1"/>
</dbReference>
<dbReference type="Proteomes" id="UP000334923">
    <property type="component" value="Unassembled WGS sequence"/>
</dbReference>
<keyword evidence="2" id="KW-0378">Hydrolase</keyword>
<evidence type="ECO:0000313" key="3">
    <source>
        <dbReference type="Proteomes" id="UP000334923"/>
    </source>
</evidence>
<dbReference type="EMBL" id="CABFVA020000007">
    <property type="protein sequence ID" value="VVM04642.1"/>
    <property type="molecule type" value="Genomic_DNA"/>
</dbReference>